<accession>A0AAV0IP84</accession>
<organism evidence="1 2">
    <name type="scientific">Linum tenue</name>
    <dbReference type="NCBI Taxonomy" id="586396"/>
    <lineage>
        <taxon>Eukaryota</taxon>
        <taxon>Viridiplantae</taxon>
        <taxon>Streptophyta</taxon>
        <taxon>Embryophyta</taxon>
        <taxon>Tracheophyta</taxon>
        <taxon>Spermatophyta</taxon>
        <taxon>Magnoliopsida</taxon>
        <taxon>eudicotyledons</taxon>
        <taxon>Gunneridae</taxon>
        <taxon>Pentapetalae</taxon>
        <taxon>rosids</taxon>
        <taxon>fabids</taxon>
        <taxon>Malpighiales</taxon>
        <taxon>Linaceae</taxon>
        <taxon>Linum</taxon>
    </lineage>
</organism>
<reference evidence="1" key="1">
    <citation type="submission" date="2022-08" db="EMBL/GenBank/DDBJ databases">
        <authorList>
            <person name="Gutierrez-Valencia J."/>
        </authorList>
    </citation>
    <scope>NUCLEOTIDE SEQUENCE</scope>
</reference>
<keyword evidence="2" id="KW-1185">Reference proteome</keyword>
<dbReference type="EMBL" id="CAMGYJ010000004">
    <property type="protein sequence ID" value="CAI0399420.1"/>
    <property type="molecule type" value="Genomic_DNA"/>
</dbReference>
<proteinExistence type="predicted"/>
<protein>
    <submittedName>
        <fullName evidence="1">Uncharacterized protein</fullName>
    </submittedName>
</protein>
<evidence type="ECO:0000313" key="1">
    <source>
        <dbReference type="EMBL" id="CAI0399420.1"/>
    </source>
</evidence>
<name>A0AAV0IP84_9ROSI</name>
<evidence type="ECO:0000313" key="2">
    <source>
        <dbReference type="Proteomes" id="UP001154282"/>
    </source>
</evidence>
<comment type="caution">
    <text evidence="1">The sequence shown here is derived from an EMBL/GenBank/DDBJ whole genome shotgun (WGS) entry which is preliminary data.</text>
</comment>
<sequence>MFDYGKKFILGIVVILSGYCPAWEVWVLSCFRPIEVALLNPLNRSSCLRLLLLPSSFGLQNMGFIGINELREEHGLIYRFLILFEVS</sequence>
<dbReference type="Proteomes" id="UP001154282">
    <property type="component" value="Unassembled WGS sequence"/>
</dbReference>
<dbReference type="AlphaFoldDB" id="A0AAV0IP84"/>
<gene>
    <name evidence="1" type="ORF">LITE_LOCUS10294</name>
</gene>